<dbReference type="InterPro" id="IPR027925">
    <property type="entry name" value="MCM_N"/>
</dbReference>
<evidence type="ECO:0000256" key="3">
    <source>
        <dbReference type="ARBA" id="ARBA00022705"/>
    </source>
</evidence>
<evidence type="ECO:0000256" key="12">
    <source>
        <dbReference type="SAM" id="MobiDB-lite"/>
    </source>
</evidence>
<dbReference type="GO" id="GO:0006271">
    <property type="term" value="P:DNA strand elongation involved in DNA replication"/>
    <property type="evidence" value="ECO:0007669"/>
    <property type="project" value="TreeGrafter"/>
</dbReference>
<feature type="region of interest" description="Disordered" evidence="12">
    <location>
        <begin position="667"/>
        <end position="793"/>
    </location>
</feature>
<evidence type="ECO:0000256" key="5">
    <source>
        <dbReference type="ARBA" id="ARBA00022801"/>
    </source>
</evidence>
<name>A0A2V3J5S7_9FLOR</name>
<evidence type="ECO:0000256" key="11">
    <source>
        <dbReference type="RuleBase" id="RU368061"/>
    </source>
</evidence>
<comment type="catalytic activity">
    <reaction evidence="11">
        <text>ATP + H2O = ADP + phosphate + H(+)</text>
        <dbReference type="Rhea" id="RHEA:13065"/>
        <dbReference type="ChEBI" id="CHEBI:15377"/>
        <dbReference type="ChEBI" id="CHEBI:15378"/>
        <dbReference type="ChEBI" id="CHEBI:30616"/>
        <dbReference type="ChEBI" id="CHEBI:43474"/>
        <dbReference type="ChEBI" id="CHEBI:456216"/>
        <dbReference type="EC" id="3.6.4.12"/>
    </reaction>
</comment>
<dbReference type="Pfam" id="PF17207">
    <property type="entry name" value="MCM_OB"/>
    <property type="match status" value="1"/>
</dbReference>
<evidence type="ECO:0000313" key="15">
    <source>
        <dbReference type="Proteomes" id="UP000247409"/>
    </source>
</evidence>
<dbReference type="GO" id="GO:0003697">
    <property type="term" value="F:single-stranded DNA binding"/>
    <property type="evidence" value="ECO:0007669"/>
    <property type="project" value="TreeGrafter"/>
</dbReference>
<dbReference type="Pfam" id="PF00493">
    <property type="entry name" value="MCM"/>
    <property type="match status" value="2"/>
</dbReference>
<dbReference type="InterPro" id="IPR033762">
    <property type="entry name" value="MCM_OB"/>
</dbReference>
<comment type="function">
    <text evidence="11">Acts as component of the MCM2-7 complex (MCM complex) which is the replicative helicase essential for 'once per cell cycle' DNA replication initiation and elongation in eukaryotic cells. The active ATPase sites in the MCM2-7 ring are formed through the interaction surfaces of two neighboring subunits such that a critical structure of a conserved arginine finger motif is provided in trans relative to the ATP-binding site of the Walker A box of the adjacent subunit. The six ATPase active sites, however, are likely to contribute differentially to the complex helicase activity.</text>
</comment>
<feature type="domain" description="MCM C-terminal AAA(+) ATPase" evidence="13">
    <location>
        <begin position="322"/>
        <end position="503"/>
    </location>
</feature>
<dbReference type="InterPro" id="IPR018525">
    <property type="entry name" value="MCM_CS"/>
</dbReference>
<keyword evidence="5 11" id="KW-0378">Hydrolase</keyword>
<dbReference type="AlphaFoldDB" id="A0A2V3J5S7"/>
<keyword evidence="9 11" id="KW-0539">Nucleus</keyword>
<dbReference type="InterPro" id="IPR012340">
    <property type="entry name" value="NA-bd_OB-fold"/>
</dbReference>
<dbReference type="GO" id="GO:1902975">
    <property type="term" value="P:mitotic DNA replication initiation"/>
    <property type="evidence" value="ECO:0007669"/>
    <property type="project" value="TreeGrafter"/>
</dbReference>
<keyword evidence="8 10" id="KW-0238">DNA-binding</keyword>
<dbReference type="GO" id="GO:0042555">
    <property type="term" value="C:MCM complex"/>
    <property type="evidence" value="ECO:0007669"/>
    <property type="project" value="UniProtKB-UniRule"/>
</dbReference>
<comment type="subcellular location">
    <subcellularLocation>
        <location evidence="1 11">Nucleus</location>
    </subcellularLocation>
</comment>
<accession>A0A2V3J5S7</accession>
<dbReference type="Pfam" id="PF17855">
    <property type="entry name" value="MCM_lid"/>
    <property type="match status" value="1"/>
</dbReference>
<evidence type="ECO:0000256" key="1">
    <source>
        <dbReference type="ARBA" id="ARBA00004123"/>
    </source>
</evidence>
<dbReference type="EMBL" id="NBIV01000003">
    <property type="protein sequence ID" value="PXF49663.1"/>
    <property type="molecule type" value="Genomic_DNA"/>
</dbReference>
<dbReference type="GO" id="GO:0000727">
    <property type="term" value="P:double-strand break repair via break-induced replication"/>
    <property type="evidence" value="ECO:0007669"/>
    <property type="project" value="TreeGrafter"/>
</dbReference>
<dbReference type="SUPFAM" id="SSF52540">
    <property type="entry name" value="P-loop containing nucleoside triphosphate hydrolases"/>
    <property type="match status" value="1"/>
</dbReference>
<feature type="region of interest" description="Disordered" evidence="12">
    <location>
        <begin position="516"/>
        <end position="542"/>
    </location>
</feature>
<evidence type="ECO:0000256" key="8">
    <source>
        <dbReference type="ARBA" id="ARBA00023125"/>
    </source>
</evidence>
<keyword evidence="4 10" id="KW-0547">Nucleotide-binding</keyword>
<dbReference type="PRINTS" id="PR01657">
    <property type="entry name" value="MCMFAMILY"/>
</dbReference>
<dbReference type="PROSITE" id="PS00847">
    <property type="entry name" value="MCM_1"/>
    <property type="match status" value="1"/>
</dbReference>
<dbReference type="SMART" id="SM00382">
    <property type="entry name" value="AAA"/>
    <property type="match status" value="1"/>
</dbReference>
<feature type="compositionally biased region" description="Basic residues" evidence="12">
    <location>
        <begin position="674"/>
        <end position="683"/>
    </location>
</feature>
<dbReference type="Pfam" id="PF14551">
    <property type="entry name" value="MCM_N"/>
    <property type="match status" value="1"/>
</dbReference>
<evidence type="ECO:0000313" key="14">
    <source>
        <dbReference type="EMBL" id="PXF49663.1"/>
    </source>
</evidence>
<dbReference type="InterPro" id="IPR031327">
    <property type="entry name" value="MCM"/>
</dbReference>
<evidence type="ECO:0000256" key="2">
    <source>
        <dbReference type="ARBA" id="ARBA00008010"/>
    </source>
</evidence>
<dbReference type="Gene3D" id="3.40.50.300">
    <property type="entry name" value="P-loop containing nucleotide triphosphate hydrolases"/>
    <property type="match status" value="2"/>
</dbReference>
<evidence type="ECO:0000256" key="6">
    <source>
        <dbReference type="ARBA" id="ARBA00022806"/>
    </source>
</evidence>
<gene>
    <name evidence="14" type="ORF">BWQ96_00541</name>
</gene>
<keyword evidence="15" id="KW-1185">Reference proteome</keyword>
<dbReference type="GO" id="GO:0005634">
    <property type="term" value="C:nucleus"/>
    <property type="evidence" value="ECO:0007669"/>
    <property type="project" value="UniProtKB-SubCell"/>
</dbReference>
<dbReference type="OrthoDB" id="1882346at2759"/>
<dbReference type="Gene3D" id="2.40.50.140">
    <property type="entry name" value="Nucleic acid-binding proteins"/>
    <property type="match status" value="1"/>
</dbReference>
<proteinExistence type="inferred from homology"/>
<reference evidence="14 15" key="1">
    <citation type="journal article" date="2018" name="Mol. Biol. Evol.">
        <title>Analysis of the draft genome of the red seaweed Gracilariopsis chorda provides insights into genome size evolution in Rhodophyta.</title>
        <authorList>
            <person name="Lee J."/>
            <person name="Yang E.C."/>
            <person name="Graf L."/>
            <person name="Yang J.H."/>
            <person name="Qiu H."/>
            <person name="Zel Zion U."/>
            <person name="Chan C.X."/>
            <person name="Stephens T.G."/>
            <person name="Weber A.P.M."/>
            <person name="Boo G.H."/>
            <person name="Boo S.M."/>
            <person name="Kim K.M."/>
            <person name="Shin Y."/>
            <person name="Jung M."/>
            <person name="Lee S.J."/>
            <person name="Yim H.S."/>
            <person name="Lee J.H."/>
            <person name="Bhattacharya D."/>
            <person name="Yoon H.S."/>
        </authorList>
    </citation>
    <scope>NUCLEOTIDE SEQUENCE [LARGE SCALE GENOMIC DNA]</scope>
    <source>
        <strain evidence="14 15">SKKU-2015</strain>
        <tissue evidence="14">Whole body</tissue>
    </source>
</reference>
<keyword evidence="7 10" id="KW-0067">ATP-binding</keyword>
<dbReference type="GO" id="GO:0016887">
    <property type="term" value="F:ATP hydrolysis activity"/>
    <property type="evidence" value="ECO:0007669"/>
    <property type="project" value="RHEA"/>
</dbReference>
<feature type="compositionally biased region" description="Polar residues" evidence="12">
    <location>
        <begin position="706"/>
        <end position="728"/>
    </location>
</feature>
<comment type="similarity">
    <text evidence="2 10">Belongs to the MCM family.</text>
</comment>
<dbReference type="PROSITE" id="PS50051">
    <property type="entry name" value="MCM_2"/>
    <property type="match status" value="1"/>
</dbReference>
<feature type="compositionally biased region" description="Acidic residues" evidence="12">
    <location>
        <begin position="687"/>
        <end position="704"/>
    </location>
</feature>
<dbReference type="PANTHER" id="PTHR11630:SF46">
    <property type="entry name" value="DNA REPLICATION LICENSING FACTOR MCM3-RELATED"/>
    <property type="match status" value="1"/>
</dbReference>
<dbReference type="PRINTS" id="PR01659">
    <property type="entry name" value="MCMPROTEIN3"/>
</dbReference>
<dbReference type="InterPro" id="IPR003593">
    <property type="entry name" value="AAA+_ATPase"/>
</dbReference>
<dbReference type="GO" id="GO:0005524">
    <property type="term" value="F:ATP binding"/>
    <property type="evidence" value="ECO:0007669"/>
    <property type="project" value="UniProtKB-UniRule"/>
</dbReference>
<organism evidence="14 15">
    <name type="scientific">Gracilariopsis chorda</name>
    <dbReference type="NCBI Taxonomy" id="448386"/>
    <lineage>
        <taxon>Eukaryota</taxon>
        <taxon>Rhodophyta</taxon>
        <taxon>Florideophyceae</taxon>
        <taxon>Rhodymeniophycidae</taxon>
        <taxon>Gracilariales</taxon>
        <taxon>Gracilariaceae</taxon>
        <taxon>Gracilariopsis</taxon>
    </lineage>
</organism>
<evidence type="ECO:0000259" key="13">
    <source>
        <dbReference type="PROSITE" id="PS50051"/>
    </source>
</evidence>
<evidence type="ECO:0000256" key="4">
    <source>
        <dbReference type="ARBA" id="ARBA00022741"/>
    </source>
</evidence>
<evidence type="ECO:0000256" key="9">
    <source>
        <dbReference type="ARBA" id="ARBA00023242"/>
    </source>
</evidence>
<dbReference type="Gene3D" id="2.20.28.10">
    <property type="match status" value="1"/>
</dbReference>
<evidence type="ECO:0000256" key="7">
    <source>
        <dbReference type="ARBA" id="ARBA00022840"/>
    </source>
</evidence>
<dbReference type="SUPFAM" id="SSF50249">
    <property type="entry name" value="Nucleic acid-binding proteins"/>
    <property type="match status" value="1"/>
</dbReference>
<dbReference type="Proteomes" id="UP000247409">
    <property type="component" value="Unassembled WGS sequence"/>
</dbReference>
<dbReference type="InterPro" id="IPR027417">
    <property type="entry name" value="P-loop_NTPase"/>
</dbReference>
<dbReference type="InterPro" id="IPR041562">
    <property type="entry name" value="MCM_lid"/>
</dbReference>
<dbReference type="SMART" id="SM00350">
    <property type="entry name" value="MCM"/>
    <property type="match status" value="1"/>
</dbReference>
<dbReference type="GO" id="GO:0017116">
    <property type="term" value="F:single-stranded DNA helicase activity"/>
    <property type="evidence" value="ECO:0007669"/>
    <property type="project" value="TreeGrafter"/>
</dbReference>
<dbReference type="InterPro" id="IPR008046">
    <property type="entry name" value="Mcm3"/>
</dbReference>
<evidence type="ECO:0000256" key="10">
    <source>
        <dbReference type="RuleBase" id="RU004070"/>
    </source>
</evidence>
<comment type="subunit">
    <text evidence="11">Component of the MCM2-7 complex.</text>
</comment>
<keyword evidence="3 11" id="KW-0235">DNA replication</keyword>
<sequence>MATGIDPTTPAGTRQAELMRRFNDFLDPDNGQGPLVERIKEMVQAPDQEAIRRGEMPKRFIVSIDDLRDFDPELATQLLFRPVELLPVFERALQEIITGIRSDLALDRKKLSEYRIGLDGAFGSRRVSPRALKANLVGGVVNVEGIVTRASVVRPRLVLSVHYCPITKKFHEKMYRDNASVSSLAVFTQNAGMPGSSYPTKDEEGNPLETEFGKCWYRDSQRITIQELPEKSPPGQLPRSIEVLIEGDLCDICKPGDRVSISGIFRAVGGAASTGGSGLFSTFVVANHITLLSGAEGRVTVDASIDEGDIQNFREYARKGSILSRMSKSIAPSICGHDYIKKALLLLLIGGKERNLENGTHLRGDLNILMVGDPSTAKSQLLRFIMNTAPLAVSTTGRGSSGVGLTAAVTTDQDTGDRHLEAGAMVLADRGVVCIDEFDKMSDEDRVAIHEVMEQQTVTIAKADPPPNENIALPDSLLSRFDLLFIVLDVTDKERDRQIASHVLRGHRFRKTADALDDDGAASGRNTGANIADHNNGPTPMYESAASALYATSNSPGRRRSARQANRSENRILSSKFLKLYISYAKHRMNPTLTEDAAELIAKMYQSLRQDEFSKTQHITARSLETLIRLATAHAKLRLEKQQVNTEDVRAAAEVLRFALFNQAEPDKSERVFRRSQRSRRSKRDGEGDEDSDDSDSDDSDDGVDNTPTEDINSSGRNQRNSHNQSMTLEGDDGDEITPAPSSRQTAGTRRRIETPSGTSRRRASGAGSSLPESAQADGGSQVMDHGDRGALDDVGRVKAGLNKLRGRDSTVKLSALLALLKAGEDGVQMSDEAVRVALNQLQERDIVVVADDSIFIV</sequence>
<dbReference type="EC" id="3.6.4.12" evidence="11"/>
<dbReference type="InterPro" id="IPR001208">
    <property type="entry name" value="MCM_dom"/>
</dbReference>
<dbReference type="PANTHER" id="PTHR11630">
    <property type="entry name" value="DNA REPLICATION LICENSING FACTOR MCM FAMILY MEMBER"/>
    <property type="match status" value="1"/>
</dbReference>
<keyword evidence="6 11" id="KW-0347">Helicase</keyword>
<dbReference type="Gene3D" id="3.30.1640.10">
    <property type="entry name" value="mini-chromosome maintenance (MCM) complex, chain A, domain 1"/>
    <property type="match status" value="1"/>
</dbReference>
<comment type="caution">
    <text evidence="14">The sequence shown here is derived from an EMBL/GenBank/DDBJ whole genome shotgun (WGS) entry which is preliminary data.</text>
</comment>
<protein>
    <recommendedName>
        <fullName evidence="11">DNA replication licensing factor MCM3</fullName>
        <ecNumber evidence="11">3.6.4.12</ecNumber>
    </recommendedName>
</protein>
<dbReference type="STRING" id="448386.A0A2V3J5S7"/>